<dbReference type="OrthoDB" id="5296483at2"/>
<protein>
    <recommendedName>
        <fullName evidence="6">Redoxin domain-containing protein</fullName>
    </recommendedName>
</protein>
<keyword evidence="3" id="KW-0560">Oxidoreductase</keyword>
<feature type="domain" description="Redoxin" evidence="6">
    <location>
        <begin position="83"/>
        <end position="197"/>
    </location>
</feature>
<name>A0A370N0H8_9BURK</name>
<proteinExistence type="predicted"/>
<reference evidence="8" key="1">
    <citation type="submission" date="2018-05" db="EMBL/GenBank/DDBJ databases">
        <authorList>
            <person name="Feng T."/>
        </authorList>
    </citation>
    <scope>NUCLEOTIDE SEQUENCE [LARGE SCALE GENOMIC DNA]</scope>
    <source>
        <strain evidence="8">S27</strain>
    </source>
</reference>
<comment type="caution">
    <text evidence="7">The sequence shown here is derived from an EMBL/GenBank/DDBJ whole genome shotgun (WGS) entry which is preliminary data.</text>
</comment>
<evidence type="ECO:0000256" key="5">
    <source>
        <dbReference type="ARBA" id="ARBA00023284"/>
    </source>
</evidence>
<dbReference type="Pfam" id="PF08534">
    <property type="entry name" value="Redoxin"/>
    <property type="match status" value="1"/>
</dbReference>
<keyword evidence="5" id="KW-0676">Redox-active center</keyword>
<keyword evidence="4" id="KW-1015">Disulfide bond</keyword>
<gene>
    <name evidence="7" type="ORF">DLM46_30440</name>
</gene>
<dbReference type="EMBL" id="QHKS01000026">
    <property type="protein sequence ID" value="RDJ99102.1"/>
    <property type="molecule type" value="Genomic_DNA"/>
</dbReference>
<organism evidence="7 8">
    <name type="scientific">Paraburkholderia lacunae</name>
    <dbReference type="NCBI Taxonomy" id="2211104"/>
    <lineage>
        <taxon>Bacteria</taxon>
        <taxon>Pseudomonadati</taxon>
        <taxon>Pseudomonadota</taxon>
        <taxon>Betaproteobacteria</taxon>
        <taxon>Burkholderiales</taxon>
        <taxon>Burkholderiaceae</taxon>
        <taxon>Paraburkholderia</taxon>
    </lineage>
</organism>
<evidence type="ECO:0000313" key="7">
    <source>
        <dbReference type="EMBL" id="RDJ99102.1"/>
    </source>
</evidence>
<dbReference type="SUPFAM" id="SSF52833">
    <property type="entry name" value="Thioredoxin-like"/>
    <property type="match status" value="1"/>
</dbReference>
<dbReference type="InterPro" id="IPR050924">
    <property type="entry name" value="Peroxiredoxin_BCP/PrxQ"/>
</dbReference>
<keyword evidence="1" id="KW-0575">Peroxidase</keyword>
<evidence type="ECO:0000256" key="1">
    <source>
        <dbReference type="ARBA" id="ARBA00022559"/>
    </source>
</evidence>
<accession>A0A370N0H8</accession>
<evidence type="ECO:0000313" key="8">
    <source>
        <dbReference type="Proteomes" id="UP000254875"/>
    </source>
</evidence>
<keyword evidence="2" id="KW-0049">Antioxidant</keyword>
<dbReference type="PANTHER" id="PTHR42801:SF21">
    <property type="entry name" value="BCPB PROTEIN"/>
    <property type="match status" value="1"/>
</dbReference>
<dbReference type="GO" id="GO:0034599">
    <property type="term" value="P:cellular response to oxidative stress"/>
    <property type="evidence" value="ECO:0007669"/>
    <property type="project" value="TreeGrafter"/>
</dbReference>
<evidence type="ECO:0000256" key="4">
    <source>
        <dbReference type="ARBA" id="ARBA00023157"/>
    </source>
</evidence>
<dbReference type="InterPro" id="IPR036249">
    <property type="entry name" value="Thioredoxin-like_sf"/>
</dbReference>
<dbReference type="CDD" id="cd03017">
    <property type="entry name" value="PRX_BCP"/>
    <property type="match status" value="1"/>
</dbReference>
<dbReference type="Gene3D" id="3.40.30.10">
    <property type="entry name" value="Glutaredoxin"/>
    <property type="match status" value="1"/>
</dbReference>
<dbReference type="PANTHER" id="PTHR42801">
    <property type="entry name" value="THIOREDOXIN-DEPENDENT PEROXIDE REDUCTASE"/>
    <property type="match status" value="1"/>
</dbReference>
<keyword evidence="8" id="KW-1185">Reference proteome</keyword>
<dbReference type="InterPro" id="IPR013740">
    <property type="entry name" value="Redoxin"/>
</dbReference>
<evidence type="ECO:0000256" key="3">
    <source>
        <dbReference type="ARBA" id="ARBA00023002"/>
    </source>
</evidence>
<evidence type="ECO:0000259" key="6">
    <source>
        <dbReference type="Pfam" id="PF08534"/>
    </source>
</evidence>
<dbReference type="AlphaFoldDB" id="A0A370N0H8"/>
<dbReference type="GO" id="GO:0008379">
    <property type="term" value="F:thioredoxin peroxidase activity"/>
    <property type="evidence" value="ECO:0007669"/>
    <property type="project" value="TreeGrafter"/>
</dbReference>
<sequence length="214" mass="23280">MVLVTLGVMLFRAIYLEQLRPRLALFQPRSFRLMLGNDGAFCFLGVPSVVGSPRELNMNDTTTIDWSTMPVPIDDGGSSHLMGQSVPGIALNSTDGDSVDLSRLAGRVVIYAYPWKKLPDGPLPDGWVSIPGAAGCTPQSCAFRDRAAQIKAAGASYIFGLSTQDTPYQRGAVERLQLPYPLLSDEHLSLAKALSLQCRLAHYPPSSPLYRRSL</sequence>
<evidence type="ECO:0000256" key="2">
    <source>
        <dbReference type="ARBA" id="ARBA00022862"/>
    </source>
</evidence>
<dbReference type="Proteomes" id="UP000254875">
    <property type="component" value="Unassembled WGS sequence"/>
</dbReference>
<dbReference type="GO" id="GO:0045454">
    <property type="term" value="P:cell redox homeostasis"/>
    <property type="evidence" value="ECO:0007669"/>
    <property type="project" value="TreeGrafter"/>
</dbReference>
<dbReference type="GO" id="GO:0005737">
    <property type="term" value="C:cytoplasm"/>
    <property type="evidence" value="ECO:0007669"/>
    <property type="project" value="TreeGrafter"/>
</dbReference>